<comment type="subcellular location">
    <subcellularLocation>
        <location evidence="1 4">Bacterial flagellum basal body</location>
    </subcellularLocation>
</comment>
<proteinExistence type="inferred from homology"/>
<dbReference type="Pfam" id="PF02049">
    <property type="entry name" value="FliE"/>
    <property type="match status" value="1"/>
</dbReference>
<evidence type="ECO:0000256" key="3">
    <source>
        <dbReference type="ARBA" id="ARBA00023143"/>
    </source>
</evidence>
<keyword evidence="3 4" id="KW-0975">Bacterial flagellum</keyword>
<dbReference type="PANTHER" id="PTHR34653:SF1">
    <property type="entry name" value="FLAGELLAR HOOK-BASAL BODY COMPLEX PROTEIN FLIE"/>
    <property type="match status" value="1"/>
</dbReference>
<evidence type="ECO:0000313" key="6">
    <source>
        <dbReference type="EMBL" id="TXH87652.1"/>
    </source>
</evidence>
<reference evidence="6 7" key="1">
    <citation type="submission" date="2018-09" db="EMBL/GenBank/DDBJ databases">
        <title>Metagenome Assembled Genomes from an Advanced Water Purification Facility.</title>
        <authorList>
            <person name="Stamps B.W."/>
            <person name="Spear J.R."/>
        </authorList>
    </citation>
    <scope>NUCLEOTIDE SEQUENCE [LARGE SCALE GENOMIC DNA]</scope>
    <source>
        <strain evidence="6">Bin_27_1</strain>
    </source>
</reference>
<evidence type="ECO:0000256" key="1">
    <source>
        <dbReference type="ARBA" id="ARBA00004117"/>
    </source>
</evidence>
<organism evidence="6 7">
    <name type="scientific">Thauera aminoaromatica</name>
    <dbReference type="NCBI Taxonomy" id="164330"/>
    <lineage>
        <taxon>Bacteria</taxon>
        <taxon>Pseudomonadati</taxon>
        <taxon>Pseudomonadota</taxon>
        <taxon>Betaproteobacteria</taxon>
        <taxon>Rhodocyclales</taxon>
        <taxon>Zoogloeaceae</taxon>
        <taxon>Thauera</taxon>
    </lineage>
</organism>
<dbReference type="PRINTS" id="PR01006">
    <property type="entry name" value="FLGHOOKFLIE"/>
</dbReference>
<protein>
    <recommendedName>
        <fullName evidence="4 5">Flagellar hook-basal body complex protein FliE</fullName>
    </recommendedName>
</protein>
<comment type="similarity">
    <text evidence="2 4">Belongs to the FliE family.</text>
</comment>
<keyword evidence="6" id="KW-0282">Flagellum</keyword>
<dbReference type="GO" id="GO:0005198">
    <property type="term" value="F:structural molecule activity"/>
    <property type="evidence" value="ECO:0007669"/>
    <property type="project" value="UniProtKB-UniRule"/>
</dbReference>
<comment type="caution">
    <text evidence="6">The sequence shown here is derived from an EMBL/GenBank/DDBJ whole genome shotgun (WGS) entry which is preliminary data.</text>
</comment>
<evidence type="ECO:0000313" key="7">
    <source>
        <dbReference type="Proteomes" id="UP000321192"/>
    </source>
</evidence>
<sequence>MDTRGIDQMLSELRSVSQAAQGKAVPAADAPAGGVNFADVLNTALKDVSAAQGEARAMAQNFSAGDPNVNLQDVMVNLQKASMSFQQMVQVRNRLVTAYQDIMNMPV</sequence>
<dbReference type="AlphaFoldDB" id="A0A5C7SWA6"/>
<keyword evidence="6" id="KW-0966">Cell projection</keyword>
<dbReference type="InterPro" id="IPR001624">
    <property type="entry name" value="FliE"/>
</dbReference>
<gene>
    <name evidence="4 6" type="primary">fliE</name>
    <name evidence="6" type="ORF">E6Q80_06050</name>
</gene>
<dbReference type="Proteomes" id="UP000321192">
    <property type="component" value="Unassembled WGS sequence"/>
</dbReference>
<dbReference type="EMBL" id="SSFD01000083">
    <property type="protein sequence ID" value="TXH87652.1"/>
    <property type="molecule type" value="Genomic_DNA"/>
</dbReference>
<name>A0A5C7SWA6_THASP</name>
<dbReference type="HAMAP" id="MF_00724">
    <property type="entry name" value="FliE"/>
    <property type="match status" value="1"/>
</dbReference>
<dbReference type="GO" id="GO:0071973">
    <property type="term" value="P:bacterial-type flagellum-dependent cell motility"/>
    <property type="evidence" value="ECO:0007669"/>
    <property type="project" value="InterPro"/>
</dbReference>
<dbReference type="RefSeq" id="WP_276657619.1">
    <property type="nucleotide sequence ID" value="NZ_JAYRXT010000181.1"/>
</dbReference>
<dbReference type="GO" id="GO:0009425">
    <property type="term" value="C:bacterial-type flagellum basal body"/>
    <property type="evidence" value="ECO:0007669"/>
    <property type="project" value="UniProtKB-SubCell"/>
</dbReference>
<accession>A0A5C7SWA6</accession>
<keyword evidence="6" id="KW-0969">Cilium</keyword>
<dbReference type="GO" id="GO:0003774">
    <property type="term" value="F:cytoskeletal motor activity"/>
    <property type="evidence" value="ECO:0007669"/>
    <property type="project" value="InterPro"/>
</dbReference>
<dbReference type="NCBIfam" id="TIGR00205">
    <property type="entry name" value="fliE"/>
    <property type="match status" value="1"/>
</dbReference>
<evidence type="ECO:0000256" key="2">
    <source>
        <dbReference type="ARBA" id="ARBA00009272"/>
    </source>
</evidence>
<evidence type="ECO:0000256" key="4">
    <source>
        <dbReference type="HAMAP-Rule" id="MF_00724"/>
    </source>
</evidence>
<dbReference type="PANTHER" id="PTHR34653">
    <property type="match status" value="1"/>
</dbReference>
<evidence type="ECO:0000256" key="5">
    <source>
        <dbReference type="NCBIfam" id="TIGR00205"/>
    </source>
</evidence>